<feature type="region of interest" description="Disordered" evidence="1">
    <location>
        <begin position="28"/>
        <end position="54"/>
    </location>
</feature>
<keyword evidence="3" id="KW-1185">Reference proteome</keyword>
<proteinExistence type="predicted"/>
<accession>A0A2V0NKJ6</accession>
<evidence type="ECO:0000313" key="3">
    <source>
        <dbReference type="Proteomes" id="UP000247498"/>
    </source>
</evidence>
<name>A0A2V0NKJ6_9CHLO</name>
<evidence type="ECO:0000313" key="2">
    <source>
        <dbReference type="EMBL" id="GBF87854.1"/>
    </source>
</evidence>
<feature type="compositionally biased region" description="Low complexity" evidence="1">
    <location>
        <begin position="28"/>
        <end position="50"/>
    </location>
</feature>
<evidence type="ECO:0000256" key="1">
    <source>
        <dbReference type="SAM" id="MobiDB-lite"/>
    </source>
</evidence>
<dbReference type="InParanoid" id="A0A2V0NKJ6"/>
<reference evidence="2 3" key="1">
    <citation type="journal article" date="2018" name="Sci. Rep.">
        <title>Raphidocelis subcapitata (=Pseudokirchneriella subcapitata) provides an insight into genome evolution and environmental adaptations in the Sphaeropleales.</title>
        <authorList>
            <person name="Suzuki S."/>
            <person name="Yamaguchi H."/>
            <person name="Nakajima N."/>
            <person name="Kawachi M."/>
        </authorList>
    </citation>
    <scope>NUCLEOTIDE SEQUENCE [LARGE SCALE GENOMIC DNA]</scope>
    <source>
        <strain evidence="2 3">NIES-35</strain>
    </source>
</reference>
<gene>
    <name evidence="2" type="ORF">Rsub_00566</name>
</gene>
<dbReference type="EMBL" id="BDRX01000002">
    <property type="protein sequence ID" value="GBF87854.1"/>
    <property type="molecule type" value="Genomic_DNA"/>
</dbReference>
<dbReference type="Proteomes" id="UP000247498">
    <property type="component" value="Unassembled WGS sequence"/>
</dbReference>
<organism evidence="2 3">
    <name type="scientific">Raphidocelis subcapitata</name>
    <dbReference type="NCBI Taxonomy" id="307507"/>
    <lineage>
        <taxon>Eukaryota</taxon>
        <taxon>Viridiplantae</taxon>
        <taxon>Chlorophyta</taxon>
        <taxon>core chlorophytes</taxon>
        <taxon>Chlorophyceae</taxon>
        <taxon>CS clade</taxon>
        <taxon>Sphaeropleales</taxon>
        <taxon>Selenastraceae</taxon>
        <taxon>Raphidocelis</taxon>
    </lineage>
</organism>
<comment type="caution">
    <text evidence="2">The sequence shown here is derived from an EMBL/GenBank/DDBJ whole genome shotgun (WGS) entry which is preliminary data.</text>
</comment>
<dbReference type="AlphaFoldDB" id="A0A2V0NKJ6"/>
<protein>
    <submittedName>
        <fullName evidence="2">Uncharacterized protein</fullName>
    </submittedName>
</protein>
<sequence>MVGIVPWEPEALAQQEASQRRERLLLAARPSSAAGARPAPAAAPGAVPLPRTRRGAEALDVGQLRAEQLPDAVRETIAEHRRRRGWQRVLPCPSDPERYAGLFQTRRAADVLVERAACAAAARVLAGAAASGGGE</sequence>